<dbReference type="SUPFAM" id="SSF55856">
    <property type="entry name" value="Cytochrome b5-like heme/steroid binding domain"/>
    <property type="match status" value="1"/>
</dbReference>
<evidence type="ECO:0000256" key="5">
    <source>
        <dbReference type="ARBA" id="ARBA00022723"/>
    </source>
</evidence>
<dbReference type="Pfam" id="PF00173">
    <property type="entry name" value="Cyt-b5"/>
    <property type="match status" value="1"/>
</dbReference>
<proteinExistence type="inferred from homology"/>
<evidence type="ECO:0000259" key="15">
    <source>
        <dbReference type="PROSITE" id="PS50255"/>
    </source>
</evidence>
<gene>
    <name evidence="16" type="ORF">NEOLI_000105</name>
</gene>
<evidence type="ECO:0000256" key="9">
    <source>
        <dbReference type="ARBA" id="ARBA00023004"/>
    </source>
</evidence>
<comment type="caution">
    <text evidence="16">The sequence shown here is derived from an EMBL/GenBank/DDBJ whole genome shotgun (WGS) entry which is preliminary data.</text>
</comment>
<keyword evidence="10 14" id="KW-0472">Membrane</keyword>
<evidence type="ECO:0000256" key="13">
    <source>
        <dbReference type="ARBA" id="ARBA00043840"/>
    </source>
</evidence>
<dbReference type="InterPro" id="IPR018506">
    <property type="entry name" value="Cyt_B5_heme-BS"/>
</dbReference>
<evidence type="ECO:0000256" key="3">
    <source>
        <dbReference type="ARBA" id="ARBA00022617"/>
    </source>
</evidence>
<dbReference type="PRINTS" id="PR00363">
    <property type="entry name" value="CYTOCHROMEB5"/>
</dbReference>
<keyword evidence="9 14" id="KW-0408">Iron</keyword>
<evidence type="ECO:0000256" key="6">
    <source>
        <dbReference type="ARBA" id="ARBA00022824"/>
    </source>
</evidence>
<keyword evidence="4 14" id="KW-0812">Transmembrane</keyword>
<dbReference type="GO" id="GO:0046872">
    <property type="term" value="F:metal ion binding"/>
    <property type="evidence" value="ECO:0007669"/>
    <property type="project" value="UniProtKB-UniRule"/>
</dbReference>
<comment type="function">
    <text evidence="13">Membrane bound hemoprotein which function as an electron carrier for several membrane bound oxygenases.</text>
</comment>
<comment type="similarity">
    <text evidence="12 14">Belongs to the cytochrome b5 family.</text>
</comment>
<dbReference type="InterPro" id="IPR050668">
    <property type="entry name" value="Cytochrome_b5"/>
</dbReference>
<evidence type="ECO:0000313" key="16">
    <source>
        <dbReference type="EMBL" id="OLL26653.1"/>
    </source>
</evidence>
<evidence type="ECO:0000256" key="12">
    <source>
        <dbReference type="ARBA" id="ARBA00038168"/>
    </source>
</evidence>
<dbReference type="Proteomes" id="UP000186594">
    <property type="component" value="Unassembled WGS sequence"/>
</dbReference>
<keyword evidence="8" id="KW-0249">Electron transport</keyword>
<feature type="transmembrane region" description="Helical" evidence="14">
    <location>
        <begin position="125"/>
        <end position="144"/>
    </location>
</feature>
<keyword evidence="17" id="KW-1185">Reference proteome</keyword>
<evidence type="ECO:0000313" key="17">
    <source>
        <dbReference type="Proteomes" id="UP000186594"/>
    </source>
</evidence>
<dbReference type="EMBL" id="LXFE01000157">
    <property type="protein sequence ID" value="OLL26653.1"/>
    <property type="molecule type" value="Genomic_DNA"/>
</dbReference>
<keyword evidence="5 14" id="KW-0479">Metal-binding</keyword>
<evidence type="ECO:0000256" key="7">
    <source>
        <dbReference type="ARBA" id="ARBA00022848"/>
    </source>
</evidence>
<dbReference type="AlphaFoldDB" id="A0A1U7LVQ4"/>
<reference evidence="16 17" key="1">
    <citation type="submission" date="2016-04" db="EMBL/GenBank/DDBJ databases">
        <title>Evolutionary innovation and constraint leading to complex multicellularity in the Ascomycota.</title>
        <authorList>
            <person name="Cisse O."/>
            <person name="Nguyen A."/>
            <person name="Hewitt D.A."/>
            <person name="Jedd G."/>
            <person name="Stajich J.E."/>
        </authorList>
    </citation>
    <scope>NUCLEOTIDE SEQUENCE [LARGE SCALE GENOMIC DNA]</scope>
    <source>
        <strain evidence="16 17">DAH-3</strain>
    </source>
</reference>
<dbReference type="Gene3D" id="3.10.120.10">
    <property type="entry name" value="Cytochrome b5-like heme/steroid binding domain"/>
    <property type="match status" value="1"/>
</dbReference>
<evidence type="ECO:0000256" key="2">
    <source>
        <dbReference type="ARBA" id="ARBA00022448"/>
    </source>
</evidence>
<dbReference type="InterPro" id="IPR036400">
    <property type="entry name" value="Cyt_B5-like_heme/steroid_sf"/>
</dbReference>
<dbReference type="GO" id="GO:0020037">
    <property type="term" value="F:heme binding"/>
    <property type="evidence" value="ECO:0007669"/>
    <property type="project" value="UniProtKB-UniRule"/>
</dbReference>
<dbReference type="OrthoDB" id="260519at2759"/>
<name>A0A1U7LVQ4_NEOID</name>
<dbReference type="SMART" id="SM01117">
    <property type="entry name" value="Cyt-b5"/>
    <property type="match status" value="1"/>
</dbReference>
<dbReference type="PROSITE" id="PS00191">
    <property type="entry name" value="CYTOCHROME_B5_1"/>
    <property type="match status" value="1"/>
</dbReference>
<comment type="subcellular location">
    <subcellularLocation>
        <location evidence="1">Endoplasmic reticulum membrane</location>
        <topology evidence="1">Single-pass membrane protein</topology>
        <orientation evidence="1">Cytoplasmic side</orientation>
    </subcellularLocation>
    <subcellularLocation>
        <location evidence="11">Microsome membrane</location>
        <topology evidence="11">Single-pass membrane protein</topology>
        <orientation evidence="11">Cytoplasmic side</orientation>
    </subcellularLocation>
</comment>
<sequence length="153" mass="16599">MEQGDTAIPAEFALADVLSHVDRKDIYLVIHDKVYDASPFIDEHPGGEEVLLDVAGKDATNAFEDVGHSDEAREVLEKLYIGNIKVMNIGLVLMSQASDKKSRPKAKTAIKSVGALVDADSGTNYIGVFFIIGAIVAFAAYKYMQKTTDAQHP</sequence>
<organism evidence="16 17">
    <name type="scientific">Neolecta irregularis (strain DAH-3)</name>
    <dbReference type="NCBI Taxonomy" id="1198029"/>
    <lineage>
        <taxon>Eukaryota</taxon>
        <taxon>Fungi</taxon>
        <taxon>Dikarya</taxon>
        <taxon>Ascomycota</taxon>
        <taxon>Taphrinomycotina</taxon>
        <taxon>Neolectales</taxon>
        <taxon>Neolectaceae</taxon>
        <taxon>Neolecta</taxon>
    </lineage>
</organism>
<evidence type="ECO:0000256" key="8">
    <source>
        <dbReference type="ARBA" id="ARBA00022982"/>
    </source>
</evidence>
<keyword evidence="2" id="KW-0813">Transport</keyword>
<evidence type="ECO:0000256" key="1">
    <source>
        <dbReference type="ARBA" id="ARBA00004131"/>
    </source>
</evidence>
<evidence type="ECO:0000256" key="4">
    <source>
        <dbReference type="ARBA" id="ARBA00022692"/>
    </source>
</evidence>
<keyword evidence="6" id="KW-0256">Endoplasmic reticulum</keyword>
<feature type="domain" description="Cytochrome b5 heme-binding" evidence="15">
    <location>
        <begin position="9"/>
        <end position="85"/>
    </location>
</feature>
<keyword evidence="14" id="KW-1133">Transmembrane helix</keyword>
<accession>A0A1U7LVQ4</accession>
<dbReference type="GO" id="GO:0005789">
    <property type="term" value="C:endoplasmic reticulum membrane"/>
    <property type="evidence" value="ECO:0007669"/>
    <property type="project" value="UniProtKB-SubCell"/>
</dbReference>
<keyword evidence="3 14" id="KW-0349">Heme</keyword>
<keyword evidence="7" id="KW-0492">Microsome</keyword>
<dbReference type="InterPro" id="IPR001199">
    <property type="entry name" value="Cyt_B5-like_heme/steroid-bd"/>
</dbReference>
<dbReference type="PROSITE" id="PS50255">
    <property type="entry name" value="CYTOCHROME_B5_2"/>
    <property type="match status" value="1"/>
</dbReference>
<dbReference type="PANTHER" id="PTHR19359">
    <property type="entry name" value="CYTOCHROME B5"/>
    <property type="match status" value="1"/>
</dbReference>
<dbReference type="STRING" id="1198029.A0A1U7LVQ4"/>
<protein>
    <submittedName>
        <fullName evidence="16">Putative cytochrome b5</fullName>
    </submittedName>
</protein>
<dbReference type="FunFam" id="3.10.120.10:FF:000002">
    <property type="entry name" value="Cytochrome b5 type B"/>
    <property type="match status" value="1"/>
</dbReference>
<evidence type="ECO:0000256" key="10">
    <source>
        <dbReference type="ARBA" id="ARBA00023136"/>
    </source>
</evidence>
<evidence type="ECO:0000256" key="11">
    <source>
        <dbReference type="ARBA" id="ARBA00037877"/>
    </source>
</evidence>
<evidence type="ECO:0000256" key="14">
    <source>
        <dbReference type="RuleBase" id="RU362121"/>
    </source>
</evidence>
<dbReference type="PANTHER" id="PTHR19359:SF150">
    <property type="entry name" value="CYTOCHROME B5"/>
    <property type="match status" value="1"/>
</dbReference>